<dbReference type="VEuPathDB" id="CryptoDB:cand_037880"/>
<organism evidence="1 2">
    <name type="scientific">Cryptosporidium andersoni</name>
    <dbReference type="NCBI Taxonomy" id="117008"/>
    <lineage>
        <taxon>Eukaryota</taxon>
        <taxon>Sar</taxon>
        <taxon>Alveolata</taxon>
        <taxon>Apicomplexa</taxon>
        <taxon>Conoidasida</taxon>
        <taxon>Coccidia</taxon>
        <taxon>Eucoccidiorida</taxon>
        <taxon>Eimeriorina</taxon>
        <taxon>Cryptosporidiidae</taxon>
        <taxon>Cryptosporidium</taxon>
    </lineage>
</organism>
<dbReference type="RefSeq" id="XP_067069826.1">
    <property type="nucleotide sequence ID" value="XM_067214013.1"/>
</dbReference>
<dbReference type="EMBL" id="LRBS01000011">
    <property type="protein sequence ID" value="OII77980.1"/>
    <property type="molecule type" value="Genomic_DNA"/>
</dbReference>
<name>A0A1J4MY33_9CRYT</name>
<evidence type="ECO:0000313" key="2">
    <source>
        <dbReference type="Proteomes" id="UP000186804"/>
    </source>
</evidence>
<comment type="caution">
    <text evidence="1">The sequence shown here is derived from an EMBL/GenBank/DDBJ whole genome shotgun (WGS) entry which is preliminary data.</text>
</comment>
<gene>
    <name evidence="1" type="ORF">cand_037880</name>
</gene>
<keyword evidence="2" id="KW-1185">Reference proteome</keyword>
<dbReference type="SUPFAM" id="SSF50729">
    <property type="entry name" value="PH domain-like"/>
    <property type="match status" value="1"/>
</dbReference>
<dbReference type="GeneID" id="92367972"/>
<dbReference type="OrthoDB" id="342079at2759"/>
<sequence>MDNDSGSSICDINTVAAISPEIKLNYKSQSTSNTSIPIQNDIIKLPVVITGCYGLVLRKRVNKVFGSYWTREYCMIQFNILVFHKVKYPFYITKSISVASIIKCEASVIDSCVFSIFVNKSDDSCMSSCRKKKVQIKLKCTSTVDMQRWVLYINNNIKSWKNNKNSAKNLISNEQYIERSVAEGIIEKVTRKLKKSNRALILNQLNFIIKKRLIILLSNSFNILLLNKNRNSVTSIESNENECDGPLIFKRFMKEVQISVNILKSMFSFSRIVESRLKLHWDILKKHKTTTCILHEKITLRDLFHIWRRQTLFTRNQQKLCEKSGNIKFDRCNSFYFEKSLPVLISNQFNRINILASIFNKRLRFAWNCLYAINIQERILLGLYRYSQINSLFHILEKIWRVKVIKAFFALKFVQNASIYQRRNKEIYLNIRYNSKPMNNEIENEIIGLCRNTL</sequence>
<accession>A0A1J4MY33</accession>
<reference evidence="1 2" key="1">
    <citation type="submission" date="2016-10" db="EMBL/GenBank/DDBJ databases">
        <title>Reductive evolution of mitochondrial metabolism and differential evolution of invasion-related proteins in Cryptosporidium.</title>
        <authorList>
            <person name="Liu S."/>
            <person name="Roellig D.M."/>
            <person name="Guo Y."/>
            <person name="Li N."/>
            <person name="Frace M.A."/>
            <person name="Tang K."/>
            <person name="Zhang L."/>
            <person name="Feng Y."/>
            <person name="Xiao L."/>
        </authorList>
    </citation>
    <scope>NUCLEOTIDE SEQUENCE [LARGE SCALE GENOMIC DNA]</scope>
    <source>
        <strain evidence="1">30847</strain>
    </source>
</reference>
<evidence type="ECO:0000313" key="1">
    <source>
        <dbReference type="EMBL" id="OII77980.1"/>
    </source>
</evidence>
<dbReference type="Proteomes" id="UP000186804">
    <property type="component" value="Unassembled WGS sequence"/>
</dbReference>
<proteinExistence type="predicted"/>
<dbReference type="AlphaFoldDB" id="A0A1J4MY33"/>
<protein>
    <submittedName>
        <fullName evidence="1">PH domain-containing protein</fullName>
    </submittedName>
</protein>